<proteinExistence type="predicted"/>
<feature type="chain" id="PRO_5031480828" evidence="1">
    <location>
        <begin position="36"/>
        <end position="317"/>
    </location>
</feature>
<keyword evidence="1" id="KW-0732">Signal</keyword>
<name>A0A7X2LY67_9BURK</name>
<feature type="signal peptide" evidence="1">
    <location>
        <begin position="1"/>
        <end position="35"/>
    </location>
</feature>
<comment type="caution">
    <text evidence="3">The sequence shown here is derived from an EMBL/GenBank/DDBJ whole genome shotgun (WGS) entry which is preliminary data.</text>
</comment>
<dbReference type="Proteomes" id="UP000446768">
    <property type="component" value="Unassembled WGS sequence"/>
</dbReference>
<sequence length="317" mass="33383">MSINIATQKETQMTKPYSKLIGALMIALFATTASAKDTVQDPQPTGTSCTKDTFAITAAGLSGTPQQTLPGAIQATSCIGIYATPNNLGTYNVEAPNLGYLGNGLLNGEKNSAGVAIVSPTQFITSSQLQDLNPNTNGAIDPGWVQLGTLASNSGTMTTMSVTPTGGTAFNLSNVLSYTQTVTNSTNGGGLTGGIAGTWTLTVNPNIVNILHEKGLFQRSSFDQLAFELKAGSNWAVYDFDFTKIGGFDLTKPYTISGTFNLNDFRNPTNNADQNISLLSVWARDPVNVNEVPEPGTLAVFGAGLLSLAALRRRQRK</sequence>
<feature type="domain" description="Ice-binding protein C-terminal" evidence="2">
    <location>
        <begin position="292"/>
        <end position="314"/>
    </location>
</feature>
<evidence type="ECO:0000256" key="1">
    <source>
        <dbReference type="SAM" id="SignalP"/>
    </source>
</evidence>
<dbReference type="AlphaFoldDB" id="A0A7X2LY67"/>
<dbReference type="NCBIfam" id="TIGR02595">
    <property type="entry name" value="PEP_CTERM"/>
    <property type="match status" value="1"/>
</dbReference>
<dbReference type="InterPro" id="IPR013424">
    <property type="entry name" value="Ice-binding_C"/>
</dbReference>
<reference evidence="3 4" key="1">
    <citation type="submission" date="2019-11" db="EMBL/GenBank/DDBJ databases">
        <title>Novel species isolated from a subtropical stream in China.</title>
        <authorList>
            <person name="Lu H."/>
        </authorList>
    </citation>
    <scope>NUCLEOTIDE SEQUENCE [LARGE SCALE GENOMIC DNA]</scope>
    <source>
        <strain evidence="3 4">FT92W</strain>
    </source>
</reference>
<protein>
    <submittedName>
        <fullName evidence="3">PEP-CTERM sorting domain-containing protein</fullName>
    </submittedName>
</protein>
<evidence type="ECO:0000313" key="4">
    <source>
        <dbReference type="Proteomes" id="UP000446768"/>
    </source>
</evidence>
<keyword evidence="4" id="KW-1185">Reference proteome</keyword>
<evidence type="ECO:0000313" key="3">
    <source>
        <dbReference type="EMBL" id="MRV76664.1"/>
    </source>
</evidence>
<evidence type="ECO:0000259" key="2">
    <source>
        <dbReference type="Pfam" id="PF07589"/>
    </source>
</evidence>
<accession>A0A7X2LY67</accession>
<dbReference type="Pfam" id="PF07589">
    <property type="entry name" value="PEP-CTERM"/>
    <property type="match status" value="1"/>
</dbReference>
<dbReference type="EMBL" id="WKJJ01000037">
    <property type="protein sequence ID" value="MRV76664.1"/>
    <property type="molecule type" value="Genomic_DNA"/>
</dbReference>
<gene>
    <name evidence="3" type="ORF">GJ700_33620</name>
</gene>
<organism evidence="3 4">
    <name type="scientific">Pseudoduganella rivuli</name>
    <dbReference type="NCBI Taxonomy" id="2666085"/>
    <lineage>
        <taxon>Bacteria</taxon>
        <taxon>Pseudomonadati</taxon>
        <taxon>Pseudomonadota</taxon>
        <taxon>Betaproteobacteria</taxon>
        <taxon>Burkholderiales</taxon>
        <taxon>Oxalobacteraceae</taxon>
        <taxon>Telluria group</taxon>
        <taxon>Pseudoduganella</taxon>
    </lineage>
</organism>